<reference evidence="1 2" key="1">
    <citation type="submission" date="2022-07" db="EMBL/GenBank/DDBJ databases">
        <authorList>
            <person name="Li W.-J."/>
            <person name="Deng Q.-Q."/>
        </authorList>
    </citation>
    <scope>NUCLEOTIDE SEQUENCE [LARGE SCALE GENOMIC DNA]</scope>
    <source>
        <strain evidence="1 2">SYSU M60028</strain>
    </source>
</reference>
<dbReference type="Proteomes" id="UP001205890">
    <property type="component" value="Unassembled WGS sequence"/>
</dbReference>
<name>A0ABT1L9A9_9HYPH</name>
<comment type="caution">
    <text evidence="1">The sequence shown here is derived from an EMBL/GenBank/DDBJ whole genome shotgun (WGS) entry which is preliminary data.</text>
</comment>
<gene>
    <name evidence="1" type="ORF">NK718_03830</name>
</gene>
<dbReference type="RefSeq" id="WP_254738793.1">
    <property type="nucleotide sequence ID" value="NZ_JANCLU010000002.1"/>
</dbReference>
<protein>
    <recommendedName>
        <fullName evidence="3">Sarcosine oxidase subunit gamma</fullName>
    </recommendedName>
</protein>
<dbReference type="Gene3D" id="3.30.1360.120">
    <property type="entry name" value="Probable tRNA modification gtpase trme, domain 1"/>
    <property type="match status" value="1"/>
</dbReference>
<evidence type="ECO:0000313" key="1">
    <source>
        <dbReference type="EMBL" id="MCP8937633.1"/>
    </source>
</evidence>
<accession>A0ABT1L9A9</accession>
<proteinExistence type="predicted"/>
<organism evidence="1 2">
    <name type="scientific">Alsobacter ponti</name>
    <dbReference type="NCBI Taxonomy" id="2962936"/>
    <lineage>
        <taxon>Bacteria</taxon>
        <taxon>Pseudomonadati</taxon>
        <taxon>Pseudomonadota</taxon>
        <taxon>Alphaproteobacteria</taxon>
        <taxon>Hyphomicrobiales</taxon>
        <taxon>Alsobacteraceae</taxon>
        <taxon>Alsobacter</taxon>
    </lineage>
</organism>
<sequence>MLDRGAFWTASPLPGNERFAARGVEIRVVHGLSQVLVSGRLGGGAGPLAGLSAPVGFRGVATGPRYAAAVARDRALLVSTAPLDVSEGWDDEAAVAVTRIDDGFVVVDIAGDGLADLLAAATTLPPDVATRSASVVFAGLPCVAYRAGTPDVLRLHVERPLAAALAAWLRSV</sequence>
<evidence type="ECO:0000313" key="2">
    <source>
        <dbReference type="Proteomes" id="UP001205890"/>
    </source>
</evidence>
<keyword evidence="2" id="KW-1185">Reference proteome</keyword>
<dbReference type="InterPro" id="IPR027266">
    <property type="entry name" value="TrmE/GcvT-like"/>
</dbReference>
<evidence type="ECO:0008006" key="3">
    <source>
        <dbReference type="Google" id="ProtNLM"/>
    </source>
</evidence>
<dbReference type="EMBL" id="JANCLU010000002">
    <property type="protein sequence ID" value="MCP8937633.1"/>
    <property type="molecule type" value="Genomic_DNA"/>
</dbReference>